<organism evidence="1 2">
    <name type="scientific">Roseibium hamelinense</name>
    <dbReference type="NCBI Taxonomy" id="150831"/>
    <lineage>
        <taxon>Bacteria</taxon>
        <taxon>Pseudomonadati</taxon>
        <taxon>Pseudomonadota</taxon>
        <taxon>Alphaproteobacteria</taxon>
        <taxon>Hyphomicrobiales</taxon>
        <taxon>Stappiaceae</taxon>
        <taxon>Roseibium</taxon>
    </lineage>
</organism>
<dbReference type="AlphaFoldDB" id="A0A562T9E2"/>
<dbReference type="RefSeq" id="WP_341873625.1">
    <property type="nucleotide sequence ID" value="NZ_SMLY01000085.1"/>
</dbReference>
<accession>A0A562T9E2</accession>
<protein>
    <submittedName>
        <fullName evidence="1">Uncharacterized protein</fullName>
    </submittedName>
</protein>
<sequence>MTTANRLLLYGEAARLYDIYSLDGGFFRIKYRQDRRPGLAKENPVWFHLKHWPVSFAIGGWLWFRRWQYERLTRRIWQNPDRFAYEDAAISQTAGKEFETLDLFTKTRGGMEAVGKARKIKAITAGARKRGAETASA</sequence>
<evidence type="ECO:0000313" key="1">
    <source>
        <dbReference type="EMBL" id="TWI90277.1"/>
    </source>
</evidence>
<evidence type="ECO:0000313" key="2">
    <source>
        <dbReference type="Proteomes" id="UP000320593"/>
    </source>
</evidence>
<dbReference type="Proteomes" id="UP000320593">
    <property type="component" value="Unassembled WGS sequence"/>
</dbReference>
<comment type="caution">
    <text evidence="1">The sequence shown here is derived from an EMBL/GenBank/DDBJ whole genome shotgun (WGS) entry which is preliminary data.</text>
</comment>
<reference evidence="1 2" key="1">
    <citation type="submission" date="2019-07" db="EMBL/GenBank/DDBJ databases">
        <title>Genomic Encyclopedia of Archaeal and Bacterial Type Strains, Phase II (KMG-II): from individual species to whole genera.</title>
        <authorList>
            <person name="Goeker M."/>
        </authorList>
    </citation>
    <scope>NUCLEOTIDE SEQUENCE [LARGE SCALE GENOMIC DNA]</scope>
    <source>
        <strain evidence="1 2">ATCC BAA-252</strain>
    </source>
</reference>
<name>A0A562T9E2_9HYPH</name>
<gene>
    <name evidence="1" type="ORF">JM93_01256</name>
</gene>
<dbReference type="EMBL" id="VLLF01000002">
    <property type="protein sequence ID" value="TWI90277.1"/>
    <property type="molecule type" value="Genomic_DNA"/>
</dbReference>
<keyword evidence="2" id="KW-1185">Reference proteome</keyword>
<proteinExistence type="predicted"/>